<evidence type="ECO:0000313" key="1">
    <source>
        <dbReference type="EMBL" id="RUO74934.1"/>
    </source>
</evidence>
<dbReference type="SUPFAM" id="SSF55021">
    <property type="entry name" value="ACT-like"/>
    <property type="match status" value="1"/>
</dbReference>
<dbReference type="AlphaFoldDB" id="A0A432ZAI8"/>
<dbReference type="NCBIfam" id="NF008362">
    <property type="entry name" value="PRK11152.1"/>
    <property type="match status" value="1"/>
</dbReference>
<keyword evidence="2" id="KW-1185">Reference proteome</keyword>
<proteinExistence type="predicted"/>
<dbReference type="Pfam" id="PF13710">
    <property type="entry name" value="ACT_5"/>
    <property type="match status" value="1"/>
</dbReference>
<comment type="caution">
    <text evidence="1">The sequence shown here is derived from an EMBL/GenBank/DDBJ whole genome shotgun (WGS) entry which is preliminary data.</text>
</comment>
<name>A0A432ZAI8_9GAMM</name>
<evidence type="ECO:0000313" key="2">
    <source>
        <dbReference type="Proteomes" id="UP000287022"/>
    </source>
</evidence>
<protein>
    <submittedName>
        <fullName evidence="1">Acetolactate synthase 2 small subunit</fullName>
    </submittedName>
</protein>
<dbReference type="InterPro" id="IPR045865">
    <property type="entry name" value="ACT-like_dom_sf"/>
</dbReference>
<dbReference type="RefSeq" id="WP_026861246.1">
    <property type="nucleotide sequence ID" value="NZ_PIQE01000001.1"/>
</dbReference>
<dbReference type="Proteomes" id="UP000287022">
    <property type="component" value="Unassembled WGS sequence"/>
</dbReference>
<dbReference type="EMBL" id="PIQE01000001">
    <property type="protein sequence ID" value="RUO74934.1"/>
    <property type="molecule type" value="Genomic_DNA"/>
</dbReference>
<reference evidence="2" key="1">
    <citation type="journal article" date="2018" name="Front. Microbiol.">
        <title>Genome-Based Analysis Reveals the Taxonomy and Diversity of the Family Idiomarinaceae.</title>
        <authorList>
            <person name="Liu Y."/>
            <person name="Lai Q."/>
            <person name="Shao Z."/>
        </authorList>
    </citation>
    <scope>NUCLEOTIDE SEQUENCE [LARGE SCALE GENOMIC DNA]</scope>
    <source>
        <strain evidence="2">c121</strain>
    </source>
</reference>
<dbReference type="Gene3D" id="3.30.70.260">
    <property type="match status" value="1"/>
</dbReference>
<sequence>MHHTLALVVDHHPIAVERVLQVARYRGFNVVGLRLTQDDATQQCLLLEVSSERNIELLVKQLAKIFHVLELNLMPLEHATSSVVQLRESL</sequence>
<gene>
    <name evidence="1" type="ORF">CWI80_06285</name>
</gene>
<accession>A0A432ZAI8</accession>
<organism evidence="1 2">
    <name type="scientific">Pseudidiomarina sediminum</name>
    <dbReference type="NCBI Taxonomy" id="431675"/>
    <lineage>
        <taxon>Bacteria</taxon>
        <taxon>Pseudomonadati</taxon>
        <taxon>Pseudomonadota</taxon>
        <taxon>Gammaproteobacteria</taxon>
        <taxon>Alteromonadales</taxon>
        <taxon>Idiomarinaceae</taxon>
        <taxon>Pseudidiomarina</taxon>
    </lineage>
</organism>
<dbReference type="STRING" id="1122124.GCA_000423165_00157"/>